<dbReference type="Pfam" id="PF09612">
    <property type="entry name" value="HtrL_YibB"/>
    <property type="match status" value="1"/>
</dbReference>
<organism evidence="1">
    <name type="scientific">viral metagenome</name>
    <dbReference type="NCBI Taxonomy" id="1070528"/>
    <lineage>
        <taxon>unclassified sequences</taxon>
        <taxon>metagenomes</taxon>
        <taxon>organismal metagenomes</taxon>
    </lineage>
</organism>
<dbReference type="InterPro" id="IPR011735">
    <property type="entry name" value="WlaTC/HtrL_glycosyltransf"/>
</dbReference>
<evidence type="ECO:0000313" key="1">
    <source>
        <dbReference type="EMBL" id="QHT17867.1"/>
    </source>
</evidence>
<protein>
    <recommendedName>
        <fullName evidence="2">Glycosyltransferase</fullName>
    </recommendedName>
</protein>
<dbReference type="AlphaFoldDB" id="A0A6C0DMP8"/>
<evidence type="ECO:0008006" key="2">
    <source>
        <dbReference type="Google" id="ProtNLM"/>
    </source>
</evidence>
<sequence>MTNPVTIITAFFDIGREHRGDGRSVEEYKEWLKRTLQLNCNLYIVTEEKFRDFFMEHRPTQYNTMLKIIDFKDSYYHQYRDAMKTILDDPVYQSKIANPNRVECVLPEYNIIQYSKFHYLQMAIEENPFQSTSFFWMDAGCSRFFMDVNVSVSYPAPAIHEFLKQNPNKFIIQKRHDLEYYPIDDEFVWKSANLVYGTMFGGGKDIVLKIAGLVETVFHEKMLAKNNVNNEQLALAMVWKDYPDYFTLVDNVYGQHLSLFKIMSL</sequence>
<dbReference type="EMBL" id="MN739646">
    <property type="protein sequence ID" value="QHT17867.1"/>
    <property type="molecule type" value="Genomic_DNA"/>
</dbReference>
<reference evidence="1" key="1">
    <citation type="journal article" date="2020" name="Nature">
        <title>Giant virus diversity and host interactions through global metagenomics.</title>
        <authorList>
            <person name="Schulz F."/>
            <person name="Roux S."/>
            <person name="Paez-Espino D."/>
            <person name="Jungbluth S."/>
            <person name="Walsh D.A."/>
            <person name="Denef V.J."/>
            <person name="McMahon K.D."/>
            <person name="Konstantinidis K.T."/>
            <person name="Eloe-Fadrosh E.A."/>
            <person name="Kyrpides N.C."/>
            <person name="Woyke T."/>
        </authorList>
    </citation>
    <scope>NUCLEOTIDE SEQUENCE</scope>
    <source>
        <strain evidence="1">GVMAG-M-3300023174-3</strain>
    </source>
</reference>
<accession>A0A6C0DMP8</accession>
<name>A0A6C0DMP8_9ZZZZ</name>
<proteinExistence type="predicted"/>